<proteinExistence type="predicted"/>
<name>A0A348AHR9_9FIRM</name>
<dbReference type="OrthoDB" id="2381770at2"/>
<organism evidence="1 2">
    <name type="scientific">Methylomusa anaerophila</name>
    <dbReference type="NCBI Taxonomy" id="1930071"/>
    <lineage>
        <taxon>Bacteria</taxon>
        <taxon>Bacillati</taxon>
        <taxon>Bacillota</taxon>
        <taxon>Negativicutes</taxon>
        <taxon>Selenomonadales</taxon>
        <taxon>Sporomusaceae</taxon>
        <taxon>Methylomusa</taxon>
    </lineage>
</organism>
<accession>A0A348AHR9</accession>
<dbReference type="RefSeq" id="WP_126307437.1">
    <property type="nucleotide sequence ID" value="NZ_AP018449.1"/>
</dbReference>
<dbReference type="KEGG" id="mana:MAMMFC1_01271"/>
<dbReference type="EMBL" id="AP018449">
    <property type="protein sequence ID" value="BBB90617.1"/>
    <property type="molecule type" value="Genomic_DNA"/>
</dbReference>
<dbReference type="Proteomes" id="UP000276437">
    <property type="component" value="Chromosome"/>
</dbReference>
<dbReference type="Pfam" id="PF12643">
    <property type="entry name" value="MazG-like"/>
    <property type="match status" value="1"/>
</dbReference>
<keyword evidence="2" id="KW-1185">Reference proteome</keyword>
<gene>
    <name evidence="1" type="ORF">MAMMFC1_01271</name>
</gene>
<sequence>MFSQEPDILRKLRLIEGLKADLLINVGEVYRAMAQNRPQETVAGALAEVIITAYVLGRRLGLDYAEMDDIVVARLGQDIKKEPEIERWFGDLSEYRRHLR</sequence>
<reference evidence="1 2" key="1">
    <citation type="journal article" date="2018" name="Int. J. Syst. Evol. Microbiol.">
        <title>Methylomusa anaerophila gen. nov., sp. nov., an anaerobic methanol-utilizing bacterium isolated from a microbial fuel cell.</title>
        <authorList>
            <person name="Amano N."/>
            <person name="Yamamuro A."/>
            <person name="Miyahara M."/>
            <person name="Kouzuma A."/>
            <person name="Abe T."/>
            <person name="Watanabe K."/>
        </authorList>
    </citation>
    <scope>NUCLEOTIDE SEQUENCE [LARGE SCALE GENOMIC DNA]</scope>
    <source>
        <strain evidence="1 2">MMFC1</strain>
    </source>
</reference>
<dbReference type="InterPro" id="IPR025984">
    <property type="entry name" value="DCTPP"/>
</dbReference>
<evidence type="ECO:0000313" key="1">
    <source>
        <dbReference type="EMBL" id="BBB90617.1"/>
    </source>
</evidence>
<protein>
    <submittedName>
        <fullName evidence="1">MazG-like family protein</fullName>
    </submittedName>
</protein>
<dbReference type="GO" id="GO:0009143">
    <property type="term" value="P:nucleoside triphosphate catabolic process"/>
    <property type="evidence" value="ECO:0007669"/>
    <property type="project" value="InterPro"/>
</dbReference>
<dbReference type="AlphaFoldDB" id="A0A348AHR9"/>
<dbReference type="GO" id="GO:0047429">
    <property type="term" value="F:nucleoside triphosphate diphosphatase activity"/>
    <property type="evidence" value="ECO:0007669"/>
    <property type="project" value="InterPro"/>
</dbReference>
<evidence type="ECO:0000313" key="2">
    <source>
        <dbReference type="Proteomes" id="UP000276437"/>
    </source>
</evidence>